<dbReference type="PANTHER" id="PTHR42796">
    <property type="entry name" value="FUMARYLACETOACETATE HYDROLASE DOMAIN-CONTAINING PROTEIN 2A-RELATED"/>
    <property type="match status" value="1"/>
</dbReference>
<dbReference type="PANTHER" id="PTHR42796:SF4">
    <property type="entry name" value="FUMARYLACETOACETATE HYDROLASE DOMAIN-CONTAINING PROTEIN 2A"/>
    <property type="match status" value="1"/>
</dbReference>
<keyword evidence="5" id="KW-0378">Hydrolase</keyword>
<evidence type="ECO:0000256" key="1">
    <source>
        <dbReference type="ARBA" id="ARBA00010211"/>
    </source>
</evidence>
<evidence type="ECO:0000313" key="5">
    <source>
        <dbReference type="EMBL" id="MCQ8191070.1"/>
    </source>
</evidence>
<dbReference type="RefSeq" id="WP_256652048.1">
    <property type="nucleotide sequence ID" value="NZ_JANIAA010000015.1"/>
</dbReference>
<dbReference type="Proteomes" id="UP001204746">
    <property type="component" value="Unassembled WGS sequence"/>
</dbReference>
<feature type="domain" description="Fumarylacetoacetase-like C-terminal" evidence="4">
    <location>
        <begin position="86"/>
        <end position="300"/>
    </location>
</feature>
<proteinExistence type="inferred from homology"/>
<dbReference type="Pfam" id="PF01557">
    <property type="entry name" value="FAA_hydrolase"/>
    <property type="match status" value="1"/>
</dbReference>
<comment type="similarity">
    <text evidence="1">Belongs to the FAH family.</text>
</comment>
<dbReference type="SUPFAM" id="SSF56529">
    <property type="entry name" value="FAH"/>
    <property type="match status" value="1"/>
</dbReference>
<feature type="region of interest" description="Disordered" evidence="3">
    <location>
        <begin position="304"/>
        <end position="327"/>
    </location>
</feature>
<dbReference type="InterPro" id="IPR011234">
    <property type="entry name" value="Fumarylacetoacetase-like_C"/>
</dbReference>
<dbReference type="GO" id="GO:0016787">
    <property type="term" value="F:hydrolase activity"/>
    <property type="evidence" value="ECO:0007669"/>
    <property type="project" value="UniProtKB-KW"/>
</dbReference>
<dbReference type="Gene3D" id="3.90.850.10">
    <property type="entry name" value="Fumarylacetoacetase-like, C-terminal domain"/>
    <property type="match status" value="1"/>
</dbReference>
<evidence type="ECO:0000259" key="4">
    <source>
        <dbReference type="Pfam" id="PF01557"/>
    </source>
</evidence>
<keyword evidence="2" id="KW-0479">Metal-binding</keyword>
<reference evidence="5 6" key="1">
    <citation type="submission" date="2022-07" db="EMBL/GenBank/DDBJ databases">
        <authorList>
            <person name="Phongsopitanun W."/>
            <person name="Tanasupawat S."/>
        </authorList>
    </citation>
    <scope>NUCLEOTIDE SEQUENCE [LARGE SCALE GENOMIC DNA]</scope>
    <source>
        <strain evidence="5 6">RCU-064</strain>
    </source>
</reference>
<sequence>MTRHEAPPIATTWSLVTAHTADRGSFCAALGEYGIREVPALSGYPGGFEALRDWESLAPDLRAYDPREAAPVRGARLLAPVRYPRTVLCSGANYRDHLAEMTGDGATRVRPFFFLKPPTTTVIGPGDPIVIPADESQKVDWEAELAVVIGRAGRDIPTDRAAAHIAGYTIVNDVSARGPHHRQDAFAEPFTWDWLASKGQDTFCPTGPGVTPAWLVPDPHDLPIRLTVNGHEEQVSNTGEMIQGVAELVAAASTLITLQPGDILATGTPAGVGLPRDRFLHPGDTVEITIGHLGRLRNPVTAREAVPGAAREAGPGAAPETAPRNRP</sequence>
<accession>A0ABT1V2T5</accession>
<name>A0ABT1V2T5_9ACTN</name>
<organism evidence="5 6">
    <name type="scientific">Streptomyces rugosispiralis</name>
    <dbReference type="NCBI Taxonomy" id="2967341"/>
    <lineage>
        <taxon>Bacteria</taxon>
        <taxon>Bacillati</taxon>
        <taxon>Actinomycetota</taxon>
        <taxon>Actinomycetes</taxon>
        <taxon>Kitasatosporales</taxon>
        <taxon>Streptomycetaceae</taxon>
        <taxon>Streptomyces</taxon>
    </lineage>
</organism>
<evidence type="ECO:0000256" key="2">
    <source>
        <dbReference type="ARBA" id="ARBA00022723"/>
    </source>
</evidence>
<dbReference type="InterPro" id="IPR051121">
    <property type="entry name" value="FAH"/>
</dbReference>
<keyword evidence="6" id="KW-1185">Reference proteome</keyword>
<evidence type="ECO:0000256" key="3">
    <source>
        <dbReference type="SAM" id="MobiDB-lite"/>
    </source>
</evidence>
<protein>
    <submittedName>
        <fullName evidence="5">Fumarylacetoacetate hydrolase family protein</fullName>
    </submittedName>
</protein>
<dbReference type="InterPro" id="IPR036663">
    <property type="entry name" value="Fumarylacetoacetase_C_sf"/>
</dbReference>
<evidence type="ECO:0000313" key="6">
    <source>
        <dbReference type="Proteomes" id="UP001204746"/>
    </source>
</evidence>
<gene>
    <name evidence="5" type="ORF">NP777_22880</name>
</gene>
<dbReference type="EMBL" id="JANIAA010000015">
    <property type="protein sequence ID" value="MCQ8191070.1"/>
    <property type="molecule type" value="Genomic_DNA"/>
</dbReference>
<comment type="caution">
    <text evidence="5">The sequence shown here is derived from an EMBL/GenBank/DDBJ whole genome shotgun (WGS) entry which is preliminary data.</text>
</comment>